<reference evidence="1 2" key="1">
    <citation type="journal article" date="2022" name="Hortic Res">
        <title>A haplotype resolved chromosomal level avocado genome allows analysis of novel avocado genes.</title>
        <authorList>
            <person name="Nath O."/>
            <person name="Fletcher S.J."/>
            <person name="Hayward A."/>
            <person name="Shaw L.M."/>
            <person name="Masouleh A.K."/>
            <person name="Furtado A."/>
            <person name="Henry R.J."/>
            <person name="Mitter N."/>
        </authorList>
    </citation>
    <scope>NUCLEOTIDE SEQUENCE [LARGE SCALE GENOMIC DNA]</scope>
    <source>
        <strain evidence="2">cv. Hass</strain>
    </source>
</reference>
<proteinExistence type="predicted"/>
<sequence length="435" mass="49179">MQKATKRRTKRKRKCFRLDTVSDLSLVDPSINSKVAAKGKLRKEEEKVIGNDKKFAINVENLATAEASDMDAVEMFNNDMMAEESLRTVEDVNVEGPPETTEPLILEAIGTSDNVVLQKLLRGPRSFDPPDNHCATCYNCGKEVHFTANCTEEKRKKPCFVCGEFGLDAKYCTMGQDCYICKRRGHIAKSCPETHHEDFQNSKICLRCSNLRHDMRSNATFAKGLAIFVVLTYKIMVLEKFLVTTVVNQAILAKDVQKRIATQVVRHHLLIVTNVEKDILHGVAINLGSSVGGFVNHQRLPSDFLWLVNAWALDLYLLIVVKFIRKRHQWVKENSRQFGNLSGKVVRSLMTREMCLIRKVKRKDGRPSHAPERGKQLLCVYPTLNLLSGNTLKVVHMFHRRRLSTDFQLPGLEITRAILGECTSSTSLLVLGLLS</sequence>
<evidence type="ECO:0000313" key="2">
    <source>
        <dbReference type="Proteomes" id="UP001234297"/>
    </source>
</evidence>
<accession>A0ACC2KL42</accession>
<organism evidence="1 2">
    <name type="scientific">Persea americana</name>
    <name type="common">Avocado</name>
    <dbReference type="NCBI Taxonomy" id="3435"/>
    <lineage>
        <taxon>Eukaryota</taxon>
        <taxon>Viridiplantae</taxon>
        <taxon>Streptophyta</taxon>
        <taxon>Embryophyta</taxon>
        <taxon>Tracheophyta</taxon>
        <taxon>Spermatophyta</taxon>
        <taxon>Magnoliopsida</taxon>
        <taxon>Magnoliidae</taxon>
        <taxon>Laurales</taxon>
        <taxon>Lauraceae</taxon>
        <taxon>Persea</taxon>
    </lineage>
</organism>
<protein>
    <submittedName>
        <fullName evidence="1">Uncharacterized protein</fullName>
    </submittedName>
</protein>
<gene>
    <name evidence="1" type="ORF">MRB53_030393</name>
</gene>
<keyword evidence="2" id="KW-1185">Reference proteome</keyword>
<evidence type="ECO:0000313" key="1">
    <source>
        <dbReference type="EMBL" id="KAJ8621864.1"/>
    </source>
</evidence>
<name>A0ACC2KL42_PERAE</name>
<dbReference type="EMBL" id="CM056818">
    <property type="protein sequence ID" value="KAJ8621864.1"/>
    <property type="molecule type" value="Genomic_DNA"/>
</dbReference>
<comment type="caution">
    <text evidence="1">The sequence shown here is derived from an EMBL/GenBank/DDBJ whole genome shotgun (WGS) entry which is preliminary data.</text>
</comment>
<dbReference type="Proteomes" id="UP001234297">
    <property type="component" value="Chromosome 10"/>
</dbReference>